<feature type="region of interest" description="Disordered" evidence="1">
    <location>
        <begin position="1"/>
        <end position="59"/>
    </location>
</feature>
<gene>
    <name evidence="2" type="ORF">BBRV_LOCUS126342</name>
</gene>
<feature type="compositionally biased region" description="Polar residues" evidence="1">
    <location>
        <begin position="37"/>
        <end position="58"/>
    </location>
</feature>
<feature type="region of interest" description="Disordered" evidence="1">
    <location>
        <begin position="128"/>
        <end position="150"/>
    </location>
</feature>
<evidence type="ECO:0000256" key="1">
    <source>
        <dbReference type="SAM" id="MobiDB-lite"/>
    </source>
</evidence>
<name>A0A6V7M9C3_9HYME</name>
<reference evidence="2" key="1">
    <citation type="submission" date="2020-07" db="EMBL/GenBank/DDBJ databases">
        <authorList>
            <person name="Ferguson B K."/>
        </authorList>
    </citation>
    <scope>NUCLEOTIDE SEQUENCE</scope>
    <source>
        <strain evidence="2">L06</strain>
    </source>
</reference>
<dbReference type="EMBL" id="CADCXW020000348">
    <property type="protein sequence ID" value="CAD1584596.1"/>
    <property type="molecule type" value="Genomic_DNA"/>
</dbReference>
<accession>A0A6V7M9C3</accession>
<dbReference type="AlphaFoldDB" id="A0A6V7M9C3"/>
<organism evidence="2">
    <name type="scientific">Bracon brevicornis</name>
    <dbReference type="NCBI Taxonomy" id="1563983"/>
    <lineage>
        <taxon>Eukaryota</taxon>
        <taxon>Metazoa</taxon>
        <taxon>Ecdysozoa</taxon>
        <taxon>Arthropoda</taxon>
        <taxon>Hexapoda</taxon>
        <taxon>Insecta</taxon>
        <taxon>Pterygota</taxon>
        <taxon>Neoptera</taxon>
        <taxon>Endopterygota</taxon>
        <taxon>Hymenoptera</taxon>
        <taxon>Apocrita</taxon>
        <taxon>Ichneumonoidea</taxon>
        <taxon>Braconidae</taxon>
        <taxon>Braconinae</taxon>
        <taxon>Bracon</taxon>
    </lineage>
</organism>
<feature type="compositionally biased region" description="Basic residues" evidence="1">
    <location>
        <begin position="136"/>
        <end position="150"/>
    </location>
</feature>
<protein>
    <submittedName>
        <fullName evidence="2">Uncharacterized protein</fullName>
    </submittedName>
</protein>
<evidence type="ECO:0000313" key="2">
    <source>
        <dbReference type="EMBL" id="CAD1584596.1"/>
    </source>
</evidence>
<sequence length="150" mass="17536">MKKAQSSKRTAIIPSTKPKDLNKPFGFCCDINRQDPETQYNQRNPPFDSSFQETSLSSEHPEVKFRLQDIVKATPRVTRGGIFRDDLEVKKAGLYGKSKKCRAPLKWFLEEEIEVARDLLAKEKKIRRMEEMQKKSVMKKTKKKPKKRVH</sequence>
<proteinExistence type="predicted"/>